<dbReference type="PANTHER" id="PTHR47027:SF25">
    <property type="entry name" value="REVERSE TRANSCRIPTASE DOMAIN-CONTAINING PROTEIN"/>
    <property type="match status" value="1"/>
</dbReference>
<dbReference type="GO" id="GO:0006508">
    <property type="term" value="P:proteolysis"/>
    <property type="evidence" value="ECO:0007669"/>
    <property type="project" value="InterPro"/>
</dbReference>
<evidence type="ECO:0000256" key="1">
    <source>
        <dbReference type="ARBA" id="ARBA00009941"/>
    </source>
</evidence>
<dbReference type="InterPro" id="IPR045609">
    <property type="entry name" value="DUF6451"/>
</dbReference>
<dbReference type="PANTHER" id="PTHR47027">
    <property type="entry name" value="REVERSE TRANSCRIPTASE DOMAIN-CONTAINING PROTEIN"/>
    <property type="match status" value="1"/>
</dbReference>
<dbReference type="Proteomes" id="UP000269396">
    <property type="component" value="Unassembled WGS sequence"/>
</dbReference>
<name>A0A183Q4V4_9TREM</name>
<keyword evidence="3" id="KW-1185">Reference proteome</keyword>
<proteinExistence type="inferred from homology"/>
<comment type="similarity">
    <text evidence="1">Belongs to the peptidase C13 family.</text>
</comment>
<dbReference type="Pfam" id="PF01650">
    <property type="entry name" value="Peptidase_C13"/>
    <property type="match status" value="1"/>
</dbReference>
<dbReference type="GO" id="GO:0008233">
    <property type="term" value="F:peptidase activity"/>
    <property type="evidence" value="ECO:0007669"/>
    <property type="project" value="InterPro"/>
</dbReference>
<dbReference type="PROSITE" id="PS50878">
    <property type="entry name" value="RT_POL"/>
    <property type="match status" value="1"/>
</dbReference>
<dbReference type="Gene3D" id="3.40.50.1460">
    <property type="match status" value="1"/>
</dbReference>
<dbReference type="STRING" id="31246.A0A183Q4V4"/>
<dbReference type="InterPro" id="IPR000477">
    <property type="entry name" value="RT_dom"/>
</dbReference>
<dbReference type="EMBL" id="UZAL01047964">
    <property type="protein sequence ID" value="VDP85337.1"/>
    <property type="molecule type" value="Genomic_DNA"/>
</dbReference>
<protein>
    <submittedName>
        <fullName evidence="2">Uncharacterized protein</fullName>
    </submittedName>
</protein>
<dbReference type="Pfam" id="PF20049">
    <property type="entry name" value="DUF6451"/>
    <property type="match status" value="1"/>
</dbReference>
<gene>
    <name evidence="2" type="ORF">SMTD_LOCUS21640</name>
</gene>
<sequence length="172" mass="19741">MQPDNLDFVDDLVFLSHKLQRMQIKTSSLAVAFTSEGLSSHKRKTKHNTKKIITFDGDTMEEVETFTYLNSIIDEQGGSDADVITTIAKLRAAFLQLKNIWNSKQLSTNINVRIFNMNVKTIMLYEAETWRTTTTTIKKADVCHAYHVLRSKGIKPEHIITMMYDDIAHNKM</sequence>
<organism evidence="2 3">
    <name type="scientific">Schistosoma mattheei</name>
    <dbReference type="NCBI Taxonomy" id="31246"/>
    <lineage>
        <taxon>Eukaryota</taxon>
        <taxon>Metazoa</taxon>
        <taxon>Spiralia</taxon>
        <taxon>Lophotrochozoa</taxon>
        <taxon>Platyhelminthes</taxon>
        <taxon>Trematoda</taxon>
        <taxon>Digenea</taxon>
        <taxon>Strigeidida</taxon>
        <taxon>Schistosomatoidea</taxon>
        <taxon>Schistosomatidae</taxon>
        <taxon>Schistosoma</taxon>
    </lineage>
</organism>
<accession>A0A183Q4V4</accession>
<reference evidence="2 3" key="1">
    <citation type="submission" date="2018-11" db="EMBL/GenBank/DDBJ databases">
        <authorList>
            <consortium name="Pathogen Informatics"/>
        </authorList>
    </citation>
    <scope>NUCLEOTIDE SEQUENCE [LARGE SCALE GENOMIC DNA]</scope>
    <source>
        <strain>Denwood</strain>
        <strain evidence="3">Zambia</strain>
    </source>
</reference>
<evidence type="ECO:0000313" key="2">
    <source>
        <dbReference type="EMBL" id="VDP85337.1"/>
    </source>
</evidence>
<dbReference type="InterPro" id="IPR001096">
    <property type="entry name" value="Peptidase_C13"/>
</dbReference>
<evidence type="ECO:0000313" key="3">
    <source>
        <dbReference type="Proteomes" id="UP000269396"/>
    </source>
</evidence>
<dbReference type="AlphaFoldDB" id="A0A183Q4V4"/>